<dbReference type="InterPro" id="IPR002136">
    <property type="entry name" value="Ribosomal_uL4"/>
</dbReference>
<comment type="similarity">
    <text evidence="1 5">Belongs to the universal ribosomal protein uL4 family.</text>
</comment>
<gene>
    <name evidence="5" type="primary">rplD</name>
    <name evidence="7" type="ORF">HNQ61_000270</name>
</gene>
<evidence type="ECO:0000313" key="8">
    <source>
        <dbReference type="Proteomes" id="UP000582837"/>
    </source>
</evidence>
<comment type="function">
    <text evidence="5">Forms part of the polypeptide exit tunnel.</text>
</comment>
<evidence type="ECO:0000256" key="3">
    <source>
        <dbReference type="ARBA" id="ARBA00023274"/>
    </source>
</evidence>
<organism evidence="7 8">
    <name type="scientific">Longimicrobium terrae</name>
    <dbReference type="NCBI Taxonomy" id="1639882"/>
    <lineage>
        <taxon>Bacteria</taxon>
        <taxon>Pseudomonadati</taxon>
        <taxon>Gemmatimonadota</taxon>
        <taxon>Longimicrobiia</taxon>
        <taxon>Longimicrobiales</taxon>
        <taxon>Longimicrobiaceae</taxon>
        <taxon>Longimicrobium</taxon>
    </lineage>
</organism>
<comment type="caution">
    <text evidence="7">The sequence shown here is derived from an EMBL/GenBank/DDBJ whole genome shotgun (WGS) entry which is preliminary data.</text>
</comment>
<dbReference type="PANTHER" id="PTHR10746">
    <property type="entry name" value="50S RIBOSOMAL PROTEIN L4"/>
    <property type="match status" value="1"/>
</dbReference>
<dbReference type="NCBIfam" id="TIGR03953">
    <property type="entry name" value="rplD_bact"/>
    <property type="match status" value="1"/>
</dbReference>
<evidence type="ECO:0000256" key="6">
    <source>
        <dbReference type="SAM" id="MobiDB-lite"/>
    </source>
</evidence>
<dbReference type="Pfam" id="PF00573">
    <property type="entry name" value="Ribosomal_L4"/>
    <property type="match status" value="1"/>
</dbReference>
<comment type="function">
    <text evidence="5">One of the primary rRNA binding proteins, this protein initially binds near the 5'-end of the 23S rRNA. It is important during the early stages of 50S assembly. It makes multiple contacts with different domains of the 23S rRNA in the assembled 50S subunit and ribosome.</text>
</comment>
<evidence type="ECO:0000256" key="5">
    <source>
        <dbReference type="HAMAP-Rule" id="MF_01328"/>
    </source>
</evidence>
<dbReference type="Proteomes" id="UP000582837">
    <property type="component" value="Unassembled WGS sequence"/>
</dbReference>
<dbReference type="GO" id="GO:0006412">
    <property type="term" value="P:translation"/>
    <property type="evidence" value="ECO:0007669"/>
    <property type="project" value="UniProtKB-UniRule"/>
</dbReference>
<feature type="compositionally biased region" description="Polar residues" evidence="6">
    <location>
        <begin position="47"/>
        <end position="56"/>
    </location>
</feature>
<dbReference type="GO" id="GO:0003735">
    <property type="term" value="F:structural constituent of ribosome"/>
    <property type="evidence" value="ECO:0007669"/>
    <property type="project" value="InterPro"/>
</dbReference>
<dbReference type="EMBL" id="JACHIA010000001">
    <property type="protein sequence ID" value="MBB6068659.1"/>
    <property type="molecule type" value="Genomic_DNA"/>
</dbReference>
<protein>
    <recommendedName>
        <fullName evidence="4 5">Large ribosomal subunit protein uL4</fullName>
    </recommendedName>
</protein>
<keyword evidence="2 5" id="KW-0689">Ribosomal protein</keyword>
<name>A0A841GR10_9BACT</name>
<sequence length="213" mass="23278">MATARFFNAAGEPGDAFELPAELFDGIINEPVLHQVIKAYLANQRQGTHATKTRANVSGGARKPWRQKGTGRARQGSIRAPHWRGGGIVFGPHPRSYHQDVPRKVKALARRSAFNQRANNGEIVVVERLAFDTPKTKVALSLLGRMGVADAKRVLVLTDGSKNTVLRSFRNLPNVEVLPFSQASAYVVLKARQVIIEQSALEAVGRTEEAVHA</sequence>
<feature type="region of interest" description="Disordered" evidence="6">
    <location>
        <begin position="47"/>
        <end position="78"/>
    </location>
</feature>
<proteinExistence type="inferred from homology"/>
<dbReference type="GO" id="GO:0019843">
    <property type="term" value="F:rRNA binding"/>
    <property type="evidence" value="ECO:0007669"/>
    <property type="project" value="UniProtKB-UniRule"/>
</dbReference>
<keyword evidence="8" id="KW-1185">Reference proteome</keyword>
<dbReference type="GO" id="GO:1990904">
    <property type="term" value="C:ribonucleoprotein complex"/>
    <property type="evidence" value="ECO:0007669"/>
    <property type="project" value="UniProtKB-KW"/>
</dbReference>
<reference evidence="7 8" key="1">
    <citation type="submission" date="2020-08" db="EMBL/GenBank/DDBJ databases">
        <title>Genomic Encyclopedia of Type Strains, Phase IV (KMG-IV): sequencing the most valuable type-strain genomes for metagenomic binning, comparative biology and taxonomic classification.</title>
        <authorList>
            <person name="Goeker M."/>
        </authorList>
    </citation>
    <scope>NUCLEOTIDE SEQUENCE [LARGE SCALE GENOMIC DNA]</scope>
    <source>
        <strain evidence="7 8">DSM 29007</strain>
    </source>
</reference>
<evidence type="ECO:0000313" key="7">
    <source>
        <dbReference type="EMBL" id="MBB6068659.1"/>
    </source>
</evidence>
<dbReference type="GO" id="GO:0005840">
    <property type="term" value="C:ribosome"/>
    <property type="evidence" value="ECO:0007669"/>
    <property type="project" value="UniProtKB-KW"/>
</dbReference>
<comment type="subunit">
    <text evidence="5">Part of the 50S ribosomal subunit.</text>
</comment>
<dbReference type="HAMAP" id="MF_01328_B">
    <property type="entry name" value="Ribosomal_uL4_B"/>
    <property type="match status" value="1"/>
</dbReference>
<dbReference type="PANTHER" id="PTHR10746:SF6">
    <property type="entry name" value="LARGE RIBOSOMAL SUBUNIT PROTEIN UL4M"/>
    <property type="match status" value="1"/>
</dbReference>
<accession>A0A841GR10</accession>
<keyword evidence="5" id="KW-0694">RNA-binding</keyword>
<evidence type="ECO:0000256" key="2">
    <source>
        <dbReference type="ARBA" id="ARBA00022980"/>
    </source>
</evidence>
<dbReference type="InterPro" id="IPR023574">
    <property type="entry name" value="Ribosomal_uL4_dom_sf"/>
</dbReference>
<keyword evidence="5" id="KW-0699">rRNA-binding</keyword>
<evidence type="ECO:0000256" key="4">
    <source>
        <dbReference type="ARBA" id="ARBA00035244"/>
    </source>
</evidence>
<dbReference type="Gene3D" id="3.40.1370.10">
    <property type="match status" value="1"/>
</dbReference>
<dbReference type="InterPro" id="IPR013005">
    <property type="entry name" value="Ribosomal_uL4-like"/>
</dbReference>
<dbReference type="AlphaFoldDB" id="A0A841GR10"/>
<keyword evidence="3 5" id="KW-0687">Ribonucleoprotein</keyword>
<dbReference type="SUPFAM" id="SSF52166">
    <property type="entry name" value="Ribosomal protein L4"/>
    <property type="match status" value="1"/>
</dbReference>
<evidence type="ECO:0000256" key="1">
    <source>
        <dbReference type="ARBA" id="ARBA00010528"/>
    </source>
</evidence>
<dbReference type="RefSeq" id="WP_170030932.1">
    <property type="nucleotide sequence ID" value="NZ_JABDTL010000001.1"/>
</dbReference>